<organism evidence="1 2">
    <name type="scientific">Corallococcus llansteffanensis</name>
    <dbReference type="NCBI Taxonomy" id="2316731"/>
    <lineage>
        <taxon>Bacteria</taxon>
        <taxon>Pseudomonadati</taxon>
        <taxon>Myxococcota</taxon>
        <taxon>Myxococcia</taxon>
        <taxon>Myxococcales</taxon>
        <taxon>Cystobacterineae</taxon>
        <taxon>Myxococcaceae</taxon>
        <taxon>Corallococcus</taxon>
    </lineage>
</organism>
<dbReference type="EMBL" id="RAWB01000738">
    <property type="protein sequence ID" value="RKH40795.1"/>
    <property type="molecule type" value="Genomic_DNA"/>
</dbReference>
<protein>
    <submittedName>
        <fullName evidence="1">Phage late control D family protein</fullName>
    </submittedName>
</protein>
<sequence length="339" mass="36393">MIQLRLAGAALPDSMLASLRRAEVEQELNLPSTCVVEIGSVDFTQGDWQGIDLSLARLGAAIELSFGAGDSPLFTGEVGEILADFGNESTVEFRGFDALYKLQFGTAQVVYEGQSDPAMAIRIAKRNGLEPAVDESSVKYPYVLQANQSDFAFLASRAARLHYEFFVTGSTLHFRRSRAGESAVVTLQWKEQIIELSVRLRAVKQGSSVQAVGWDPKNKRAIVANVNSGPATLRMGGKETGYQLSTEIAPSPVSGMDPEIVDPEAARAVAEAAYVAGLDDFIEAEAVLVGEPSIQPGVNVRLAGIGSRLSGPYYVTAAKHLYSQDGGYRTQCVLRRTGA</sequence>
<accession>A0A3A8NI17</accession>
<dbReference type="AlphaFoldDB" id="A0A3A8NI17"/>
<evidence type="ECO:0000313" key="1">
    <source>
        <dbReference type="EMBL" id="RKH40795.1"/>
    </source>
</evidence>
<evidence type="ECO:0000313" key="2">
    <source>
        <dbReference type="Proteomes" id="UP000272888"/>
    </source>
</evidence>
<dbReference type="RefSeq" id="WP_120648169.1">
    <property type="nucleotide sequence ID" value="NZ_RAWB01000738.1"/>
</dbReference>
<reference evidence="2" key="1">
    <citation type="submission" date="2018-09" db="EMBL/GenBank/DDBJ databases">
        <authorList>
            <person name="Livingstone P.G."/>
            <person name="Whitworth D.E."/>
        </authorList>
    </citation>
    <scope>NUCLEOTIDE SEQUENCE [LARGE SCALE GENOMIC DNA]</scope>
    <source>
        <strain evidence="2">CA051B</strain>
    </source>
</reference>
<dbReference type="SUPFAM" id="SSF69279">
    <property type="entry name" value="Phage tail proteins"/>
    <property type="match status" value="1"/>
</dbReference>
<name>A0A3A8NI17_9BACT</name>
<proteinExistence type="predicted"/>
<dbReference type="Proteomes" id="UP000272888">
    <property type="component" value="Unassembled WGS sequence"/>
</dbReference>
<comment type="caution">
    <text evidence="1">The sequence shown here is derived from an EMBL/GenBank/DDBJ whole genome shotgun (WGS) entry which is preliminary data.</text>
</comment>
<keyword evidence="2" id="KW-1185">Reference proteome</keyword>
<gene>
    <name evidence="1" type="ORF">D7V93_39255</name>
</gene>